<feature type="transmembrane region" description="Helical" evidence="2">
    <location>
        <begin position="438"/>
        <end position="461"/>
    </location>
</feature>
<evidence type="ECO:0000256" key="2">
    <source>
        <dbReference type="SAM" id="Phobius"/>
    </source>
</evidence>
<evidence type="ECO:0000256" key="1">
    <source>
        <dbReference type="SAM" id="Coils"/>
    </source>
</evidence>
<keyword evidence="2" id="KW-1133">Transmembrane helix</keyword>
<feature type="transmembrane region" description="Helical" evidence="2">
    <location>
        <begin position="206"/>
        <end position="223"/>
    </location>
</feature>
<feature type="transmembrane region" description="Helical" evidence="2">
    <location>
        <begin position="1026"/>
        <end position="1045"/>
    </location>
</feature>
<keyword evidence="2" id="KW-0472">Membrane</keyword>
<keyword evidence="2" id="KW-0812">Transmembrane</keyword>
<keyword evidence="4" id="KW-1185">Reference proteome</keyword>
<feature type="transmembrane region" description="Helical" evidence="2">
    <location>
        <begin position="324"/>
        <end position="346"/>
    </location>
</feature>
<dbReference type="OrthoDB" id="2675631at2"/>
<dbReference type="Proteomes" id="UP000244910">
    <property type="component" value="Chromosome"/>
</dbReference>
<feature type="transmembrane region" description="Helical" evidence="2">
    <location>
        <begin position="566"/>
        <end position="589"/>
    </location>
</feature>
<evidence type="ECO:0000313" key="3">
    <source>
        <dbReference type="EMBL" id="AWI07763.1"/>
    </source>
</evidence>
<feature type="transmembrane region" description="Helical" evidence="2">
    <location>
        <begin position="908"/>
        <end position="928"/>
    </location>
</feature>
<keyword evidence="1" id="KW-0175">Coiled coil</keyword>
<feature type="transmembrane region" description="Helical" evidence="2">
    <location>
        <begin position="835"/>
        <end position="852"/>
    </location>
</feature>
<proteinExistence type="predicted"/>
<evidence type="ECO:0008006" key="5">
    <source>
        <dbReference type="Google" id="ProtNLM"/>
    </source>
</evidence>
<name>A0A2U8DYF8_9CLOT</name>
<dbReference type="AlphaFoldDB" id="A0A2U8DYF8"/>
<feature type="transmembrane region" description="Helical" evidence="2">
    <location>
        <begin position="872"/>
        <end position="896"/>
    </location>
</feature>
<dbReference type="EMBL" id="CP020953">
    <property type="protein sequence ID" value="AWI07763.1"/>
    <property type="molecule type" value="Genomic_DNA"/>
</dbReference>
<feature type="transmembrane region" description="Helical" evidence="2">
    <location>
        <begin position="1057"/>
        <end position="1077"/>
    </location>
</feature>
<dbReference type="KEGG" id="cdrk:B9W14_12330"/>
<feature type="transmembrane region" description="Helical" evidence="2">
    <location>
        <begin position="492"/>
        <end position="510"/>
    </location>
</feature>
<feature type="transmembrane region" description="Helical" evidence="2">
    <location>
        <begin position="271"/>
        <end position="295"/>
    </location>
</feature>
<evidence type="ECO:0000313" key="4">
    <source>
        <dbReference type="Proteomes" id="UP000244910"/>
    </source>
</evidence>
<feature type="transmembrane region" description="Helical" evidence="2">
    <location>
        <begin position="987"/>
        <end position="1020"/>
    </location>
</feature>
<feature type="transmembrane region" description="Helical" evidence="2">
    <location>
        <begin position="796"/>
        <end position="823"/>
    </location>
</feature>
<organism evidence="3 4">
    <name type="scientific">Clostridium drakei</name>
    <dbReference type="NCBI Taxonomy" id="332101"/>
    <lineage>
        <taxon>Bacteria</taxon>
        <taxon>Bacillati</taxon>
        <taxon>Bacillota</taxon>
        <taxon>Clostridia</taxon>
        <taxon>Eubacteriales</taxon>
        <taxon>Clostridiaceae</taxon>
        <taxon>Clostridium</taxon>
    </lineage>
</organism>
<reference evidence="4" key="1">
    <citation type="submission" date="2017-04" db="EMBL/GenBank/DDBJ databases">
        <authorList>
            <person name="Song Y."/>
            <person name="Cho B.-K."/>
        </authorList>
    </citation>
    <scope>NUCLEOTIDE SEQUENCE [LARGE SCALE GENOMIC DNA]</scope>
    <source>
        <strain evidence="4">SL1</strain>
    </source>
</reference>
<feature type="transmembrane region" description="Helical" evidence="2">
    <location>
        <begin position="954"/>
        <end position="975"/>
    </location>
</feature>
<feature type="transmembrane region" description="Helical" evidence="2">
    <location>
        <begin position="412"/>
        <end position="432"/>
    </location>
</feature>
<accession>A0A2U8DYF8</accession>
<protein>
    <recommendedName>
        <fullName evidence="5">CPBP family intramembrane metalloprotease domain-containing protein</fullName>
    </recommendedName>
</protein>
<feature type="coiled-coil region" evidence="1">
    <location>
        <begin position="528"/>
        <end position="564"/>
    </location>
</feature>
<feature type="transmembrane region" description="Helical" evidence="2">
    <location>
        <begin position="235"/>
        <end position="251"/>
    </location>
</feature>
<gene>
    <name evidence="3" type="ORF">B9W14_12330</name>
</gene>
<sequence length="1084" mass="124780">MKMDKNQAISEAKKLAEKYGWALKNSRETASFSLDEKAQTYYELKVGNFQKLNFLVKKEEGYIPATWTVSIIPKGGDEKVSVYFTPSGKVYGFYKNVLDDVKGPALSENAAKTIAEKESVHNWNFNLKEYKLVDKSQKIQSNGRIDYAFNYIRYINVGEAKDKVELQVKGDKLVKVQHYLDIPESFTRNYEQQRSSNDNIANTSSFIFYVLIFIVGFFCFFYLNRRKMIEWKNPLIFVVFLIFMTLINGIFNMKQGLTYMDTTYLTPTLFYIVKIFISLMTGVLTGVFTFISICIGEGLYKKAFPNHLNFWKMFSVRNFGSWQFLNRVIIAYLFVALMLIYEIIFYGTMNHFPGWWQPASMITDPNIQGNWFAWIGSFAEALNAGVFEEFAFRAMPICIGILIGNKYNKQKLCIVIAFVFEILVFSAAHANYPGFPAYARLLELLIVALGFGLIFYFWGIISGIIAHFTYDFILMSMMIMTTSGKALMYQKILIPVIVILPLILAIYGRFKNGRWIDIEESIYNSANLEKLTKNIEEISEESALNIKEREVDKIENFIESKKKNTIITVITVFLTIIAIISLFTVHSAIPKFNIERSQAESLAKQEIEKEGFKLSNDWKVVNNVQVKDIFENDTGVFVSQDFIRKEGKDKYKALIGNYINPFKWKVRFVRFNGDINERAEEFQATVIDKNHNINVKHILPQNKKGEKLTKEQAERVLYDFIKNKYAINRIDLKEISAKENKLDKRIDWSFTLEDKTTKLKIYKSEINAVVSGNEVLQINKTLHVSDSKQSEMLKKYAWILIAAIILILAFAIPIIWIVIKAIIAWSKNQISKPTFFRLFFILLILNVVSLFLNMPERQMEFSTTSSFGSQLITSVAGGMFGKIIISFIQASIISYAKNFYKKTSKLNYFNVVMIFCIALLMFSISNIFTGRNVIEVDKSIYCSLGASNKFLGQLTYICNSYIAKISLLFTILIAVKNSKNKYSRTTLIILLLVPYGIASSFTFSSPVMLVFSLLYGVIYIMLYKYFFQYNFSLSAIFIGIMYILSNIKGIILNQYPTLNLSVGLSLVIVSFLIVYTYKILEKEF</sequence>